<reference evidence="2 3" key="1">
    <citation type="journal article" date="2014" name="Genome Announc.">
        <title>Draft genome sequence of Sclerotinia borealis, a psychrophilic plant pathogenic fungus.</title>
        <authorList>
            <person name="Mardanov A.V."/>
            <person name="Beletsky A.V."/>
            <person name="Kadnikov V.V."/>
            <person name="Ignatov A.N."/>
            <person name="Ravin N.V."/>
        </authorList>
    </citation>
    <scope>NUCLEOTIDE SEQUENCE [LARGE SCALE GENOMIC DNA]</scope>
    <source>
        <strain evidence="3">F-4157</strain>
    </source>
</reference>
<evidence type="ECO:0000313" key="2">
    <source>
        <dbReference type="EMBL" id="ESZ94001.1"/>
    </source>
</evidence>
<evidence type="ECO:0000313" key="3">
    <source>
        <dbReference type="Proteomes" id="UP000019487"/>
    </source>
</evidence>
<proteinExistence type="predicted"/>
<evidence type="ECO:0000256" key="1">
    <source>
        <dbReference type="SAM" id="MobiDB-lite"/>
    </source>
</evidence>
<sequence length="349" mass="39442">MGLKRLDQSNWLTIDPTYLPEHTLRASLLDTQRPCVLQVLPPAIPATHELLELVVEFLLQRYPTDFTLVLPDFSAADGKPSEPKIFNRLTNETHIIGPTCAHPLEIAARLCMEDFNILLRDPSEGVDAVWKLQASATLFPAGWKLQERIGCSMAVLHGPVPGWNEKLGKSVERYFTHLGVRSCMERANLFVQRGGGLFQDGGEEKVDKDKEGDGEGKLCVKDIYVRRERQTFMRLERSGAVLFTVRTYMERLVDMKGEEAGNLARQVRGWGEEVKGYKGVGVWGGVVLGWCDGVGERERVRVGEEDREREREEEILRGLSLRRDSGIDMGDEEEREGEGEEEEECKNNN</sequence>
<protein>
    <submittedName>
        <fullName evidence="2">Uncharacterized protein</fullName>
    </submittedName>
</protein>
<gene>
    <name evidence="2" type="ORF">SBOR_5613</name>
</gene>
<dbReference type="AlphaFoldDB" id="W9CDQ8"/>
<dbReference type="InterPro" id="IPR021848">
    <property type="entry name" value="HODM_asu-like"/>
</dbReference>
<dbReference type="EMBL" id="AYSA01000273">
    <property type="protein sequence ID" value="ESZ94001.1"/>
    <property type="molecule type" value="Genomic_DNA"/>
</dbReference>
<organism evidence="2 3">
    <name type="scientific">Sclerotinia borealis (strain F-4128)</name>
    <dbReference type="NCBI Taxonomy" id="1432307"/>
    <lineage>
        <taxon>Eukaryota</taxon>
        <taxon>Fungi</taxon>
        <taxon>Dikarya</taxon>
        <taxon>Ascomycota</taxon>
        <taxon>Pezizomycotina</taxon>
        <taxon>Leotiomycetes</taxon>
        <taxon>Helotiales</taxon>
        <taxon>Sclerotiniaceae</taxon>
        <taxon>Sclerotinia</taxon>
    </lineage>
</organism>
<feature type="compositionally biased region" description="Acidic residues" evidence="1">
    <location>
        <begin position="329"/>
        <end position="349"/>
    </location>
</feature>
<dbReference type="STRING" id="1432307.W9CDQ8"/>
<feature type="region of interest" description="Disordered" evidence="1">
    <location>
        <begin position="320"/>
        <end position="349"/>
    </location>
</feature>
<keyword evidence="3" id="KW-1185">Reference proteome</keyword>
<dbReference type="Proteomes" id="UP000019487">
    <property type="component" value="Unassembled WGS sequence"/>
</dbReference>
<comment type="caution">
    <text evidence="2">The sequence shown here is derived from an EMBL/GenBank/DDBJ whole genome shotgun (WGS) entry which is preliminary data.</text>
</comment>
<dbReference type="Pfam" id="PF11927">
    <property type="entry name" value="HODM_asu-like"/>
    <property type="match status" value="1"/>
</dbReference>
<accession>W9CDQ8</accession>
<dbReference type="HOGENOM" id="CLU_025462_0_2_1"/>
<name>W9CDQ8_SCLBF</name>
<dbReference type="OrthoDB" id="5043642at2759"/>